<dbReference type="Gene3D" id="3.40.50.10330">
    <property type="entry name" value="Probable inorganic polyphosphate/atp-NAD kinase, domain 1"/>
    <property type="match status" value="1"/>
</dbReference>
<proteinExistence type="predicted"/>
<evidence type="ECO:0000313" key="2">
    <source>
        <dbReference type="EMBL" id="MCZ7407455.1"/>
    </source>
</evidence>
<organism evidence="1 4">
    <name type="scientific">Parvimonas micra</name>
    <dbReference type="NCBI Taxonomy" id="33033"/>
    <lineage>
        <taxon>Bacteria</taxon>
        <taxon>Bacillati</taxon>
        <taxon>Bacillota</taxon>
        <taxon>Tissierellia</taxon>
        <taxon>Tissierellales</taxon>
        <taxon>Peptoniphilaceae</taxon>
        <taxon>Parvimonas</taxon>
    </lineage>
</organism>
<dbReference type="InterPro" id="IPR011386">
    <property type="entry name" value="Put_ATP-NAD_kin"/>
</dbReference>
<dbReference type="RefSeq" id="WP_004832698.1">
    <property type="nucleotide sequence ID" value="NZ_BHYQ01000004.1"/>
</dbReference>
<evidence type="ECO:0000313" key="1">
    <source>
        <dbReference type="EMBL" id="AIZ37106.1"/>
    </source>
</evidence>
<evidence type="ECO:0000313" key="4">
    <source>
        <dbReference type="Proteomes" id="UP000031386"/>
    </source>
</evidence>
<dbReference type="Pfam" id="PF01513">
    <property type="entry name" value="NAD_kinase"/>
    <property type="match status" value="1"/>
</dbReference>
<evidence type="ECO:0000313" key="3">
    <source>
        <dbReference type="EMBL" id="WBB31026.1"/>
    </source>
</evidence>
<dbReference type="OrthoDB" id="5511344at2"/>
<dbReference type="PIRSF" id="PIRSF016907">
    <property type="entry name" value="Kin_ATP-NAD"/>
    <property type="match status" value="1"/>
</dbReference>
<reference evidence="2" key="2">
    <citation type="submission" date="2022-07" db="EMBL/GenBank/DDBJ databases">
        <title>Parvimonas micra travels from the subgingival sulcus of the human oral cavity to the colorectal adenocarcinoma.</title>
        <authorList>
            <person name="Conde-Perez K."/>
            <person name="Buetas E."/>
            <person name="Aja-Macaya P."/>
            <person name="Martin-De Arribas E."/>
            <person name="Iglesias-Corras I."/>
            <person name="Trigo-Tasende N."/>
            <person name="Nasser-Ali M."/>
            <person name="Estevez L.S."/>
            <person name="Rumbo-Feal S."/>
            <person name="Otero-Alen B."/>
            <person name="Noguera J.F."/>
            <person name="Concha A."/>
            <person name="Pardinas-Lopez S."/>
            <person name="Carda-Dieguez M."/>
            <person name="Gomez-Randulfe I."/>
            <person name="Martinez-Lago N."/>
            <person name="Ladra S."/>
            <person name="Aparicio L.A."/>
            <person name="Bou G."/>
            <person name="Mira A."/>
            <person name="Vallejo J.A."/>
            <person name="Poza M."/>
        </authorList>
    </citation>
    <scope>NUCLEOTIDE SEQUENCE</scope>
    <source>
        <strain evidence="3">PM102KC-G-1</strain>
        <strain evidence="2">PM79KC-AC-4</strain>
    </source>
</reference>
<keyword evidence="1" id="KW-0808">Transferase</keyword>
<dbReference type="EMBL" id="CP009761">
    <property type="protein sequence ID" value="AIZ37106.1"/>
    <property type="molecule type" value="Genomic_DNA"/>
</dbReference>
<sequence length="371" mass="40999">MKKIGLLVNPIAGMGGRVGLKGTDGADILEKAISLGAVQEAPEKAKKALAKVVELKDKFKIYTASGLMGEDECKELGLNYEVVYNSAEKSSVTDSRELLKYFLENGIDLIFFVGGDGTARDVYSVIEDKIAVIGVPAGVKIHSPVYGNTPEQAGSLLFEVINGVELPVIEKDVVDIDEDAFRDDRVEVRLYGYLKVPFDQRYLQNKKSQTPQSDSDAQVSIACDIIDDMKDDIFYIIGSGTTPMYIMKELDLPYTVLGVDIIKNKKLVKKDCSENDILEVIGDERAILIVTPMGGQGYVFGRGNQQLSANVLRKIDKKDIIIIATNGKLESITSGHLVAYTMDEEVDKKLKGYYRVKIGYEREKMMLVDNE</sequence>
<dbReference type="GO" id="GO:0003951">
    <property type="term" value="F:NAD+ kinase activity"/>
    <property type="evidence" value="ECO:0007669"/>
    <property type="project" value="InterPro"/>
</dbReference>
<dbReference type="Proteomes" id="UP001141458">
    <property type="component" value="Unassembled WGS sequence"/>
</dbReference>
<dbReference type="Proteomes" id="UP001210690">
    <property type="component" value="Chromosome"/>
</dbReference>
<dbReference type="InterPro" id="IPR002504">
    <property type="entry name" value="NADK"/>
</dbReference>
<protein>
    <submittedName>
        <fullName evidence="1 2">ATP-NAD kinase</fullName>
    </submittedName>
</protein>
<dbReference type="EMBL" id="JANDZV010000002">
    <property type="protein sequence ID" value="MCZ7407455.1"/>
    <property type="molecule type" value="Genomic_DNA"/>
</dbReference>
<dbReference type="InterPro" id="IPR016064">
    <property type="entry name" value="NAD/diacylglycerol_kinase_sf"/>
</dbReference>
<dbReference type="PANTHER" id="PTHR40697:SF2">
    <property type="entry name" value="ATP-NAD KINASE-RELATED"/>
    <property type="match status" value="1"/>
</dbReference>
<dbReference type="GeneID" id="93385062"/>
<dbReference type="AlphaFoldDB" id="A0A0B4S3C0"/>
<dbReference type="GO" id="GO:0006741">
    <property type="term" value="P:NADP+ biosynthetic process"/>
    <property type="evidence" value="ECO:0007669"/>
    <property type="project" value="InterPro"/>
</dbReference>
<name>A0A0B4S3C0_9FIRM</name>
<dbReference type="EMBL" id="CP101412">
    <property type="protein sequence ID" value="WBB31026.1"/>
    <property type="molecule type" value="Genomic_DNA"/>
</dbReference>
<dbReference type="InterPro" id="IPR017438">
    <property type="entry name" value="ATP-NAD_kinase_N"/>
</dbReference>
<dbReference type="GO" id="GO:0005524">
    <property type="term" value="F:ATP binding"/>
    <property type="evidence" value="ECO:0007669"/>
    <property type="project" value="UniProtKB-ARBA"/>
</dbReference>
<dbReference type="GO" id="GO:0051287">
    <property type="term" value="F:NAD binding"/>
    <property type="evidence" value="ECO:0007669"/>
    <property type="project" value="UniProtKB-ARBA"/>
</dbReference>
<dbReference type="Proteomes" id="UP000031386">
    <property type="component" value="Chromosome"/>
</dbReference>
<dbReference type="SUPFAM" id="SSF111331">
    <property type="entry name" value="NAD kinase/diacylglycerol kinase-like"/>
    <property type="match status" value="1"/>
</dbReference>
<gene>
    <name evidence="3" type="ORF">NM222_00700</name>
    <name evidence="2" type="ORF">NND69_03640</name>
    <name evidence="1" type="ORF">NW74_07100</name>
</gene>
<dbReference type="Pfam" id="PF20143">
    <property type="entry name" value="NAD_kinase_C"/>
    <property type="match status" value="1"/>
</dbReference>
<dbReference type="PANTHER" id="PTHR40697">
    <property type="entry name" value="ACETOIN CATABOLISM PROTEIN X"/>
    <property type="match status" value="1"/>
</dbReference>
<dbReference type="InterPro" id="IPR039065">
    <property type="entry name" value="AcoX-like"/>
</dbReference>
<accession>A0A0B4S3C0</accession>
<reference evidence="1 4" key="1">
    <citation type="submission" date="2014-10" db="EMBL/GenBank/DDBJ databases">
        <title>Complete genome sequence of Parvimonas micra KCOM 1535 (= ChDC B708).</title>
        <authorList>
            <person name="Kook J.-K."/>
            <person name="Park S.-N."/>
            <person name="Lim Y.K."/>
            <person name="Roh H."/>
        </authorList>
    </citation>
    <scope>NUCLEOTIDE SEQUENCE [LARGE SCALE GENOMIC DNA]</scope>
    <source>
        <strain evidence="1">KCOM 1535</strain>
        <strain evidence="4">KCOM 1535 / ChDC B708</strain>
    </source>
</reference>
<keyword evidence="4" id="KW-1185">Reference proteome</keyword>
<keyword evidence="1" id="KW-0418">Kinase</keyword>
<dbReference type="KEGG" id="pmic:NW74_07100"/>